<dbReference type="EMBL" id="MDTU01000004">
    <property type="protein sequence ID" value="ODN41258.1"/>
    <property type="molecule type" value="Genomic_DNA"/>
</dbReference>
<gene>
    <name evidence="1" type="ORF">BGC07_16940</name>
</gene>
<comment type="caution">
    <text evidence="1">The sequence shown here is derived from an EMBL/GenBank/DDBJ whole genome shotgun (WGS) entry which is preliminary data.</text>
</comment>
<evidence type="ECO:0008006" key="3">
    <source>
        <dbReference type="Google" id="ProtNLM"/>
    </source>
</evidence>
<keyword evidence="2" id="KW-1185">Reference proteome</keyword>
<evidence type="ECO:0000313" key="1">
    <source>
        <dbReference type="EMBL" id="ODN41258.1"/>
    </source>
</evidence>
<accession>A0ABX3A0V2</accession>
<sequence>MKLTAKTKQNCTQPVNIPEERLLVIQPFHLELCNHNVCAAMILSLCIDRHNRFGWSEHHVTQKDLRHNIFNMYGEKSGRLAFNLLLENKLILPIQKKYPGRQQPFTINAALINKRLSDYQSQYPLNDTHRRVSPNIEHQEITDKKSCLTSKTAVTKQSFSHSLYKEIDKENKKEVLSNNTHAPIHNKKFESTESMESNLELIPTQDQQKFFCSEN</sequence>
<evidence type="ECO:0000313" key="2">
    <source>
        <dbReference type="Proteomes" id="UP000094329"/>
    </source>
</evidence>
<organism evidence="1 2">
    <name type="scientific">Piscirickettsia litoralis</name>
    <dbReference type="NCBI Taxonomy" id="1891921"/>
    <lineage>
        <taxon>Bacteria</taxon>
        <taxon>Pseudomonadati</taxon>
        <taxon>Pseudomonadota</taxon>
        <taxon>Gammaproteobacteria</taxon>
        <taxon>Thiotrichales</taxon>
        <taxon>Piscirickettsiaceae</taxon>
        <taxon>Piscirickettsia</taxon>
    </lineage>
</organism>
<dbReference type="Proteomes" id="UP000094329">
    <property type="component" value="Unassembled WGS sequence"/>
</dbReference>
<protein>
    <recommendedName>
        <fullName evidence="3">Bacteriophage lambda Replication protein O N-terminal domain-containing protein</fullName>
    </recommendedName>
</protein>
<reference evidence="1 2" key="1">
    <citation type="submission" date="2016-08" db="EMBL/GenBank/DDBJ databases">
        <title>Draft genome sequence of Candidatus Piscirickettsia litoralis, from seawater.</title>
        <authorList>
            <person name="Wan X."/>
            <person name="Lee A.J."/>
            <person name="Hou S."/>
            <person name="Donachie S.P."/>
        </authorList>
    </citation>
    <scope>NUCLEOTIDE SEQUENCE [LARGE SCALE GENOMIC DNA]</scope>
    <source>
        <strain evidence="1 2">Y2</strain>
    </source>
</reference>
<dbReference type="RefSeq" id="WP_069314247.1">
    <property type="nucleotide sequence ID" value="NZ_MDTU01000004.1"/>
</dbReference>
<proteinExistence type="predicted"/>
<name>A0ABX3A0V2_9GAMM</name>